<proteinExistence type="inferred from homology"/>
<keyword evidence="1 2" id="KW-0533">Nickel</keyword>
<dbReference type="Gene3D" id="3.30.70.1380">
    <property type="entry name" value="Transcriptional regulatory protein pf0864 domain like"/>
    <property type="match status" value="1"/>
</dbReference>
<dbReference type="InterPro" id="IPR002822">
    <property type="entry name" value="Ni_insertion"/>
</dbReference>
<dbReference type="GO" id="GO:0016829">
    <property type="term" value="F:lyase activity"/>
    <property type="evidence" value="ECO:0007669"/>
    <property type="project" value="UniProtKB-UniRule"/>
</dbReference>
<evidence type="ECO:0000256" key="2">
    <source>
        <dbReference type="HAMAP-Rule" id="MF_01074"/>
    </source>
</evidence>
<reference evidence="3 4" key="1">
    <citation type="submission" date="2017-03" db="EMBL/GenBank/DDBJ databases">
        <title>Draft genome sequence of Streptomyces scabrisporus NF3, endophyte isolated from Amphipterygium adstringens.</title>
        <authorList>
            <person name="Vazquez M."/>
            <person name="Ceapa C.D."/>
            <person name="Rodriguez Luna D."/>
            <person name="Sanchez Esquivel S."/>
        </authorList>
    </citation>
    <scope>NUCLEOTIDE SEQUENCE [LARGE SCALE GENOMIC DNA]</scope>
    <source>
        <strain evidence="3 4">NF3</strain>
    </source>
</reference>
<organism evidence="3 4">
    <name type="scientific">Embleya scabrispora</name>
    <dbReference type="NCBI Taxonomy" id="159449"/>
    <lineage>
        <taxon>Bacteria</taxon>
        <taxon>Bacillati</taxon>
        <taxon>Actinomycetota</taxon>
        <taxon>Actinomycetes</taxon>
        <taxon>Kitasatosporales</taxon>
        <taxon>Streptomycetaceae</taxon>
        <taxon>Embleya</taxon>
    </lineage>
</organism>
<dbReference type="NCBIfam" id="TIGR00299">
    <property type="entry name" value="nickel pincer cofactor biosynthesis protein LarC"/>
    <property type="match status" value="1"/>
</dbReference>
<dbReference type="HAMAP" id="MF_01074">
    <property type="entry name" value="LarC"/>
    <property type="match status" value="1"/>
</dbReference>
<accession>A0A1T3NZG7</accession>
<gene>
    <name evidence="2" type="primary">larC</name>
    <name evidence="3" type="ORF">B4N89_15215</name>
</gene>
<protein>
    <recommendedName>
        <fullName evidence="2">Pyridinium-3,5-bisthiocarboxylic acid mononucleotide nickel insertion protein</fullName>
        <shortName evidence="2">P2TMN nickel insertion protein</shortName>
        <ecNumber evidence="2">4.99.1.12</ecNumber>
    </recommendedName>
    <alternativeName>
        <fullName evidence="2">Nickel-pincer cofactor biosynthesis protein LarC</fullName>
    </alternativeName>
</protein>
<keyword evidence="2" id="KW-0456">Lyase</keyword>
<evidence type="ECO:0000256" key="1">
    <source>
        <dbReference type="ARBA" id="ARBA00022596"/>
    </source>
</evidence>
<comment type="caution">
    <text evidence="3">The sequence shown here is derived from an EMBL/GenBank/DDBJ whole genome shotgun (WGS) entry which is preliminary data.</text>
</comment>
<dbReference type="PANTHER" id="PTHR36566">
    <property type="entry name" value="NICKEL INSERTION PROTEIN-RELATED"/>
    <property type="match status" value="1"/>
</dbReference>
<evidence type="ECO:0000313" key="3">
    <source>
        <dbReference type="EMBL" id="OPC82112.1"/>
    </source>
</evidence>
<dbReference type="GO" id="GO:0051604">
    <property type="term" value="P:protein maturation"/>
    <property type="evidence" value="ECO:0007669"/>
    <property type="project" value="UniProtKB-UniRule"/>
</dbReference>
<dbReference type="OrthoDB" id="9765625at2"/>
<comment type="function">
    <text evidence="2">Involved in the biosynthesis of a nickel-pincer cofactor ((SCS)Ni(II) pincer complex). Binds Ni(2+), and functions in nickel delivery to pyridinium-3,5-bisthiocarboxylic acid mononucleotide (P2TMN), to form the mature cofactor. Is thus probably required for the activation of nickel-pincer cofactor-dependent enzymes.</text>
</comment>
<dbReference type="Pfam" id="PF01969">
    <property type="entry name" value="Ni_insertion"/>
    <property type="match status" value="1"/>
</dbReference>
<dbReference type="eggNOG" id="COG1641">
    <property type="taxonomic scope" value="Bacteria"/>
</dbReference>
<dbReference type="STRING" id="159449.B4N89_15215"/>
<dbReference type="EC" id="4.99.1.12" evidence="2"/>
<dbReference type="PANTHER" id="PTHR36566:SF1">
    <property type="entry name" value="PYRIDINIUM-3,5-BISTHIOCARBOXYLIC ACID MONONUCLEOTIDE NICKEL INSERTION PROTEIN"/>
    <property type="match status" value="1"/>
</dbReference>
<comment type="catalytic activity">
    <reaction evidence="2">
        <text>Ni(II)-pyridinium-3,5-bisthiocarboxylate mononucleotide = pyridinium-3,5-bisthiocarboxylate mononucleotide + Ni(2+)</text>
        <dbReference type="Rhea" id="RHEA:54784"/>
        <dbReference type="ChEBI" id="CHEBI:49786"/>
        <dbReference type="ChEBI" id="CHEBI:137372"/>
        <dbReference type="ChEBI" id="CHEBI:137373"/>
        <dbReference type="EC" id="4.99.1.12"/>
    </reaction>
</comment>
<dbReference type="AlphaFoldDB" id="A0A1T3NZG7"/>
<dbReference type="Proteomes" id="UP000190037">
    <property type="component" value="Unassembled WGS sequence"/>
</dbReference>
<dbReference type="Gene3D" id="3.10.20.300">
    <property type="entry name" value="mk0293 like domain"/>
    <property type="match status" value="1"/>
</dbReference>
<comment type="similarity">
    <text evidence="2">Belongs to the LarC family.</text>
</comment>
<dbReference type="GO" id="GO:0016151">
    <property type="term" value="F:nickel cation binding"/>
    <property type="evidence" value="ECO:0007669"/>
    <property type="project" value="UniProtKB-UniRule"/>
</dbReference>
<evidence type="ECO:0000313" key="4">
    <source>
        <dbReference type="Proteomes" id="UP000190037"/>
    </source>
</evidence>
<name>A0A1T3NZG7_9ACTN</name>
<keyword evidence="4" id="KW-1185">Reference proteome</keyword>
<dbReference type="EMBL" id="MWQN01000001">
    <property type="protein sequence ID" value="OPC82112.1"/>
    <property type="molecule type" value="Genomic_DNA"/>
</dbReference>
<sequence>MAATGGVRLAIAWFQCQAGASGDMLLGALIDAGAPLEAVRQAVDAVGVEPILITAERTDRHGIAATRARVKTVHSHVHRTWHDVRVLLDRADLPEPVHERAHDVFDRLARAEARAHRCLPEEVHFHEVGALDAIADVVGTCTALHALGIEEAVGSPVALGNGSVRAAHGVLPVPAPAVLELMRMAAAPVYAGPAPYEMCTPTGAALLTSVCRSWGPLPALRITADGTGAGSRRVEEVPNILRVVLGERYAAERERPAGEDVLIETNVDDLDPRLWPAVLSKLLAIGAGDAWLVPILMKKGRPAHTLCVLVPADRVDAALHTVFVETSTIGARIVPVAKRALDREFGTVRVEGLPVRVKTAMFEGRVVNAQPEYEDVAAAAATLGRPVKVVMGAATAAAYAAGLLP</sequence>